<dbReference type="CDD" id="cd21301">
    <property type="entry name" value="CH_PLS_rpt4"/>
    <property type="match status" value="1"/>
</dbReference>
<keyword evidence="1" id="KW-0479">Metal-binding</keyword>
<feature type="domain" description="Calponin-homology (CH)" evidence="6">
    <location>
        <begin position="128"/>
        <end position="239"/>
    </location>
</feature>
<dbReference type="FunFam" id="1.10.418.10:FF:000010">
    <property type="entry name" value="Plastin-3 isoform 1"/>
    <property type="match status" value="1"/>
</dbReference>
<reference evidence="7 8" key="1">
    <citation type="submission" date="2019-07" db="EMBL/GenBank/DDBJ databases">
        <authorList>
            <person name="Jastrzebski P J."/>
            <person name="Paukszto L."/>
            <person name="Jastrzebski P J."/>
        </authorList>
    </citation>
    <scope>NUCLEOTIDE SEQUENCE [LARGE SCALE GENOMIC DNA]</scope>
    <source>
        <strain evidence="7 8">WMS-il1</strain>
    </source>
</reference>
<evidence type="ECO:0000313" key="7">
    <source>
        <dbReference type="EMBL" id="VUZ42229.1"/>
    </source>
</evidence>
<dbReference type="GO" id="GO:0051639">
    <property type="term" value="P:actin filament network formation"/>
    <property type="evidence" value="ECO:0007669"/>
    <property type="project" value="TreeGrafter"/>
</dbReference>
<dbReference type="InterPro" id="IPR036872">
    <property type="entry name" value="CH_dom_sf"/>
</dbReference>
<dbReference type="PROSITE" id="PS50021">
    <property type="entry name" value="CH"/>
    <property type="match status" value="2"/>
</dbReference>
<sequence length="537" mass="59290">MGLRTVVHNLYGDLFSGTVIFKLYDLIKSGSVDWTRVNSLFSTTPAKANFQHLENCNYMVELGQRSGFSLVGVAGSDLKERQTTPVLALLWQLMRAYTLSLLVRLAKDTEEDPVGYHRARSPVTSKPIISERGIIDWVNGRLAEAGKPRRISVAAGFSDFELRNGLLIIDLLEAIRPGCVDYNVVNMGLTPEQRLSNAQYAITVARRIGAKIYAVPEDITEVKPRMLMTVFACLMAIDLEKHHRGSVPRLSASPSPTRMGSVTFNNHKRSPSTSRDDRSSSKSVSPYRTPNLSSNLSIGRSPSRPQSSYQCFVDETTLAERRATMNKVSTQMATYRVESLMVKNNPLTVDIGKVQYAEKGTHYDPPQRRFFGSPPPSRSRHGELFSSPRLYRSEIAKSATALDQIGKSGCKGTNGTPQTYQSVKKVAGVNTVERGIQCEATTWRSTIPSTWNRDSKESDIFANSVRTVGGSIRTAPNGVGRYSRMDGAKSFQRRGFAAAYEEYASKTVQANRIGGDSGTRRGGGGRVFMAADIHRNH</sequence>
<protein>
    <recommendedName>
        <fullName evidence="6">Calponin-homology (CH) domain-containing protein</fullName>
    </recommendedName>
</protein>
<dbReference type="GO" id="GO:0051015">
    <property type="term" value="F:actin filament binding"/>
    <property type="evidence" value="ECO:0007669"/>
    <property type="project" value="InterPro"/>
</dbReference>
<dbReference type="SUPFAM" id="SSF47576">
    <property type="entry name" value="Calponin-homology domain, CH-domain"/>
    <property type="match status" value="1"/>
</dbReference>
<evidence type="ECO:0000256" key="1">
    <source>
        <dbReference type="ARBA" id="ARBA00022723"/>
    </source>
</evidence>
<gene>
    <name evidence="7" type="ORF">WMSIL1_LOCUS2946</name>
</gene>
<dbReference type="Proteomes" id="UP000321570">
    <property type="component" value="Unassembled WGS sequence"/>
</dbReference>
<keyword evidence="3" id="KW-0106">Calcium</keyword>
<organism evidence="7 8">
    <name type="scientific">Hymenolepis diminuta</name>
    <name type="common">Rat tapeworm</name>
    <dbReference type="NCBI Taxonomy" id="6216"/>
    <lineage>
        <taxon>Eukaryota</taxon>
        <taxon>Metazoa</taxon>
        <taxon>Spiralia</taxon>
        <taxon>Lophotrochozoa</taxon>
        <taxon>Platyhelminthes</taxon>
        <taxon>Cestoda</taxon>
        <taxon>Eucestoda</taxon>
        <taxon>Cyclophyllidea</taxon>
        <taxon>Hymenolepididae</taxon>
        <taxon>Hymenolepis</taxon>
    </lineage>
</organism>
<dbReference type="GO" id="GO:0046872">
    <property type="term" value="F:metal ion binding"/>
    <property type="evidence" value="ECO:0007669"/>
    <property type="project" value="UniProtKB-KW"/>
</dbReference>
<keyword evidence="2" id="KW-0677">Repeat</keyword>
<evidence type="ECO:0000313" key="8">
    <source>
        <dbReference type="Proteomes" id="UP000321570"/>
    </source>
</evidence>
<evidence type="ECO:0000256" key="5">
    <source>
        <dbReference type="SAM" id="MobiDB-lite"/>
    </source>
</evidence>
<feature type="compositionally biased region" description="Polar residues" evidence="5">
    <location>
        <begin position="252"/>
        <end position="265"/>
    </location>
</feature>
<feature type="region of interest" description="Disordered" evidence="5">
    <location>
        <begin position="245"/>
        <end position="309"/>
    </location>
</feature>
<feature type="compositionally biased region" description="Polar residues" evidence="5">
    <location>
        <begin position="290"/>
        <end position="309"/>
    </location>
</feature>
<dbReference type="Gene3D" id="1.10.418.10">
    <property type="entry name" value="Calponin-like domain"/>
    <property type="match status" value="2"/>
</dbReference>
<evidence type="ECO:0000259" key="6">
    <source>
        <dbReference type="PROSITE" id="PS50021"/>
    </source>
</evidence>
<dbReference type="PANTHER" id="PTHR19961:SF18">
    <property type="entry name" value="FI19014P1"/>
    <property type="match status" value="1"/>
</dbReference>
<keyword evidence="8" id="KW-1185">Reference proteome</keyword>
<evidence type="ECO:0000256" key="2">
    <source>
        <dbReference type="ARBA" id="ARBA00022737"/>
    </source>
</evidence>
<evidence type="ECO:0000256" key="3">
    <source>
        <dbReference type="ARBA" id="ARBA00022837"/>
    </source>
</evidence>
<feature type="domain" description="Calponin-homology (CH)" evidence="6">
    <location>
        <begin position="1"/>
        <end position="98"/>
    </location>
</feature>
<dbReference type="Pfam" id="PF00307">
    <property type="entry name" value="CH"/>
    <property type="match status" value="2"/>
</dbReference>
<dbReference type="InterPro" id="IPR001715">
    <property type="entry name" value="CH_dom"/>
</dbReference>
<keyword evidence="4" id="KW-0009">Actin-binding</keyword>
<dbReference type="GO" id="GO:0005737">
    <property type="term" value="C:cytoplasm"/>
    <property type="evidence" value="ECO:0007669"/>
    <property type="project" value="TreeGrafter"/>
</dbReference>
<name>A0A564Y5J4_HYMDI</name>
<dbReference type="GO" id="GO:0032432">
    <property type="term" value="C:actin filament bundle"/>
    <property type="evidence" value="ECO:0007669"/>
    <property type="project" value="TreeGrafter"/>
</dbReference>
<dbReference type="GO" id="GO:0005884">
    <property type="term" value="C:actin filament"/>
    <property type="evidence" value="ECO:0007669"/>
    <property type="project" value="TreeGrafter"/>
</dbReference>
<dbReference type="AlphaFoldDB" id="A0A564Y5J4"/>
<dbReference type="InterPro" id="IPR039959">
    <property type="entry name" value="Fimbrin/Plastin"/>
</dbReference>
<dbReference type="PANTHER" id="PTHR19961">
    <property type="entry name" value="FIMBRIN/PLASTIN"/>
    <property type="match status" value="1"/>
</dbReference>
<accession>A0A564Y5J4</accession>
<dbReference type="SMART" id="SM00033">
    <property type="entry name" value="CH"/>
    <property type="match status" value="2"/>
</dbReference>
<proteinExistence type="predicted"/>
<dbReference type="GO" id="GO:0051017">
    <property type="term" value="P:actin filament bundle assembly"/>
    <property type="evidence" value="ECO:0007669"/>
    <property type="project" value="InterPro"/>
</dbReference>
<dbReference type="EMBL" id="CABIJS010000088">
    <property type="protein sequence ID" value="VUZ42229.1"/>
    <property type="molecule type" value="Genomic_DNA"/>
</dbReference>
<feature type="region of interest" description="Disordered" evidence="5">
    <location>
        <begin position="361"/>
        <end position="386"/>
    </location>
</feature>
<evidence type="ECO:0000256" key="4">
    <source>
        <dbReference type="ARBA" id="ARBA00023203"/>
    </source>
</evidence>